<dbReference type="InterPro" id="IPR012340">
    <property type="entry name" value="NA-bd_OB-fold"/>
</dbReference>
<reference evidence="8" key="1">
    <citation type="submission" date="2020-12" db="EMBL/GenBank/DDBJ databases">
        <authorList>
            <consortium name="Molecular Ecology Group"/>
        </authorList>
    </citation>
    <scope>NUCLEOTIDE SEQUENCE</scope>
    <source>
        <strain evidence="8">TBG_1078</strain>
    </source>
</reference>
<evidence type="ECO:0000256" key="3">
    <source>
        <dbReference type="ARBA" id="ARBA00022980"/>
    </source>
</evidence>
<sequence>MFRCCGLHTVKKLHSHCRDQKCQDKQYKKIHLGRVLKANAFRGTSHSKGIMLEKKRLMKNKKKKKKKSTAFVPKDGCFDFIEGHAVGDIPGAGFKIVKVANVSLLALYKAKKERP</sequence>
<evidence type="ECO:0000256" key="6">
    <source>
        <dbReference type="ARBA" id="ARBA00035463"/>
    </source>
</evidence>
<dbReference type="SUPFAM" id="SSF50249">
    <property type="entry name" value="Nucleic acid-binding proteins"/>
    <property type="match status" value="1"/>
</dbReference>
<dbReference type="GO" id="GO:1990904">
    <property type="term" value="C:ribonucleoprotein complex"/>
    <property type="evidence" value="ECO:0007669"/>
    <property type="project" value="UniProtKB-KW"/>
</dbReference>
<accession>A0A811ZXL7</accession>
<dbReference type="FunFam" id="2.40.50.140:FF:000007">
    <property type="entry name" value="40S ribosomal protein S23"/>
    <property type="match status" value="1"/>
</dbReference>
<evidence type="ECO:0000256" key="4">
    <source>
        <dbReference type="ARBA" id="ARBA00023274"/>
    </source>
</evidence>
<dbReference type="InterPro" id="IPR006032">
    <property type="entry name" value="Ribosomal_uS12"/>
</dbReference>
<evidence type="ECO:0000313" key="8">
    <source>
        <dbReference type="EMBL" id="CAD7693242.1"/>
    </source>
</evidence>
<dbReference type="Pfam" id="PF00164">
    <property type="entry name" value="Ribosom_S12_S23"/>
    <property type="match status" value="1"/>
</dbReference>
<evidence type="ECO:0000256" key="7">
    <source>
        <dbReference type="ARBA" id="ARBA00046579"/>
    </source>
</evidence>
<protein>
    <recommendedName>
        <fullName evidence="5">Small ribosomal subunit protein uS12</fullName>
    </recommendedName>
    <alternativeName>
        <fullName evidence="6">40S ribosomal protein S23</fullName>
    </alternativeName>
</protein>
<dbReference type="Gene3D" id="2.40.50.140">
    <property type="entry name" value="Nucleic acid-binding proteins"/>
    <property type="match status" value="1"/>
</dbReference>
<keyword evidence="3" id="KW-0689">Ribosomal protein</keyword>
<comment type="caution">
    <text evidence="8">The sequence shown here is derived from an EMBL/GenBank/DDBJ whole genome shotgun (WGS) entry which is preliminary data.</text>
</comment>
<dbReference type="AlphaFoldDB" id="A0A811ZXL7"/>
<evidence type="ECO:0000256" key="5">
    <source>
        <dbReference type="ARBA" id="ARBA00035161"/>
    </source>
</evidence>
<evidence type="ECO:0000256" key="1">
    <source>
        <dbReference type="ARBA" id="ARBA00004427"/>
    </source>
</evidence>
<dbReference type="GO" id="GO:0022626">
    <property type="term" value="C:cytosolic ribosome"/>
    <property type="evidence" value="ECO:0007669"/>
    <property type="project" value="UniProtKB-ARBA"/>
</dbReference>
<keyword evidence="4" id="KW-0687">Ribonucleoprotein</keyword>
<dbReference type="Proteomes" id="UP000645828">
    <property type="component" value="Unassembled WGS sequence"/>
</dbReference>
<dbReference type="GO" id="GO:0006412">
    <property type="term" value="P:translation"/>
    <property type="evidence" value="ECO:0007669"/>
    <property type="project" value="InterPro"/>
</dbReference>
<dbReference type="GO" id="GO:0003735">
    <property type="term" value="F:structural constituent of ribosome"/>
    <property type="evidence" value="ECO:0007669"/>
    <property type="project" value="InterPro"/>
</dbReference>
<dbReference type="EMBL" id="CAJHUB010000777">
    <property type="protein sequence ID" value="CAD7693242.1"/>
    <property type="molecule type" value="Genomic_DNA"/>
</dbReference>
<comment type="subcellular location">
    <subcellularLocation>
        <location evidence="1">Rough endoplasmic reticulum</location>
    </subcellularLocation>
</comment>
<organism evidence="8 9">
    <name type="scientific">Nyctereutes procyonoides</name>
    <name type="common">Raccoon dog</name>
    <name type="synonym">Canis procyonoides</name>
    <dbReference type="NCBI Taxonomy" id="34880"/>
    <lineage>
        <taxon>Eukaryota</taxon>
        <taxon>Metazoa</taxon>
        <taxon>Chordata</taxon>
        <taxon>Craniata</taxon>
        <taxon>Vertebrata</taxon>
        <taxon>Euteleostomi</taxon>
        <taxon>Mammalia</taxon>
        <taxon>Eutheria</taxon>
        <taxon>Laurasiatheria</taxon>
        <taxon>Carnivora</taxon>
        <taxon>Caniformia</taxon>
        <taxon>Canidae</taxon>
        <taxon>Nyctereutes</taxon>
    </lineage>
</organism>
<evidence type="ECO:0000256" key="2">
    <source>
        <dbReference type="ARBA" id="ARBA00005657"/>
    </source>
</evidence>
<name>A0A811ZXL7_NYCPR</name>
<keyword evidence="9" id="KW-1185">Reference proteome</keyword>
<gene>
    <name evidence="8" type="ORF">NYPRO_LOCUS26034</name>
</gene>
<evidence type="ECO:0000313" key="9">
    <source>
        <dbReference type="Proteomes" id="UP000645828"/>
    </source>
</evidence>
<dbReference type="GO" id="GO:0005791">
    <property type="term" value="C:rough endoplasmic reticulum"/>
    <property type="evidence" value="ECO:0007669"/>
    <property type="project" value="UniProtKB-SubCell"/>
</dbReference>
<comment type="similarity">
    <text evidence="2">Belongs to the universal ribosomal protein uS12 family.</text>
</comment>
<proteinExistence type="inferred from homology"/>
<comment type="subunit">
    <text evidence="7">Component of the 40S small ribosomal subunit. Part of the small subunit (SSU) processome, composed of more than 70 proteins and the RNA chaperone small nucleolar RNA (snoRNA) U3.</text>
</comment>